<dbReference type="PANTHER" id="PTHR33050">
    <property type="entry name" value="REVERSE TRANSCRIPTASE DOMAIN-CONTAINING PROTEIN"/>
    <property type="match status" value="1"/>
</dbReference>
<dbReference type="InterPro" id="IPR052055">
    <property type="entry name" value="Hepadnavirus_pol/RT"/>
</dbReference>
<feature type="compositionally biased region" description="Basic and acidic residues" evidence="1">
    <location>
        <begin position="398"/>
        <end position="413"/>
    </location>
</feature>
<comment type="caution">
    <text evidence="2">The sequence shown here is derived from an EMBL/GenBank/DDBJ whole genome shotgun (WGS) entry which is preliminary data.</text>
</comment>
<feature type="compositionally biased region" description="Polar residues" evidence="1">
    <location>
        <begin position="416"/>
        <end position="442"/>
    </location>
</feature>
<feature type="compositionally biased region" description="Polar residues" evidence="1">
    <location>
        <begin position="463"/>
        <end position="473"/>
    </location>
</feature>
<name>A0A8B6GPD2_MYTGA</name>
<evidence type="ECO:0000313" key="3">
    <source>
        <dbReference type="Proteomes" id="UP000596742"/>
    </source>
</evidence>
<feature type="compositionally biased region" description="Polar residues" evidence="1">
    <location>
        <begin position="323"/>
        <end position="338"/>
    </location>
</feature>
<feature type="region of interest" description="Disordered" evidence="1">
    <location>
        <begin position="268"/>
        <end position="317"/>
    </location>
</feature>
<dbReference type="PANTHER" id="PTHR33050:SF7">
    <property type="entry name" value="RIBONUCLEASE H"/>
    <property type="match status" value="1"/>
</dbReference>
<feature type="region of interest" description="Disordered" evidence="1">
    <location>
        <begin position="364"/>
        <end position="450"/>
    </location>
</feature>
<evidence type="ECO:0000313" key="2">
    <source>
        <dbReference type="EMBL" id="VDI66560.1"/>
    </source>
</evidence>
<sequence>MHVNKAMFRFLRNGYQEKNNTHADTLSRLNDCDDWGVQTWLFRMLDREWGSHTVDRFAASYNKKCDKFNSKFWCQGTSGVDAFKQHWGKENNWLVPPPSLVTETVKKMLKDGAVGTLVIPEWKSAPYWPVLSEGIGLRDKIKDDVKEAGVDEESELFKYAEHMSSYIVNSRSDNTAKSPIFRSKSICKLIYKNKKLSYSTARESIISRLKLVSKDLKLGLHSMRSGGATAAANSDVNDRRTPDFEPMHLFVEKQDEGENNGEQLQVAVTSEQNNIDRPIRYDDGPLFPRDFRVSQEDEPSTDDPVRFDDVPLNPNDNQLQQVEQNENTDPNYNETPTRFDNGRLTADLELNRPEDIQLDNENTHLNQVGDDSHSQIDNGGLYPSNLQANETDDSQINETKEQPSTDAPVRFDDGPLNQNDNQLQQIRQNENTEPSYNETPTRFDNGGLTADLELNRPEDIQLDNANKDSNQVGDDSHSQIDNGGLYPSNLQTNETDDSQINETKEQPSTDAPVRFDDGPLNQNDNQLQQAKQNENTNRSYNETPTRFDNGGLTADLKLTSPENQELDNENKDFKQVSDETRFQIDNGGLYPSNLQRNETDDNKLNETKEKPSTYASLRFDELSENDNNEDAVSSITDIYGEKADKSENDDIDSNADNFNRMRMKRFINQFEEDDLNDLDIDGDKNNDIHVPLKFDTNSADLYDEGNNQMDNEVDPNAKVSDKDDTDDLKADDTDNFNENDIDNPDEEDIDEDDVNKDDIDENDIDEDDIDEDDIDKDDVNKDDIN</sequence>
<feature type="region of interest" description="Disordered" evidence="1">
    <location>
        <begin position="463"/>
        <end position="567"/>
    </location>
</feature>
<feature type="compositionally biased region" description="Basic and acidic residues" evidence="1">
    <location>
        <begin position="597"/>
        <end position="610"/>
    </location>
</feature>
<dbReference type="Proteomes" id="UP000596742">
    <property type="component" value="Unassembled WGS sequence"/>
</dbReference>
<feature type="compositionally biased region" description="Polar residues" evidence="1">
    <location>
        <begin position="520"/>
        <end position="546"/>
    </location>
</feature>
<keyword evidence="3" id="KW-1185">Reference proteome</keyword>
<feature type="compositionally biased region" description="Polar residues" evidence="1">
    <location>
        <begin position="699"/>
        <end position="710"/>
    </location>
</feature>
<reference evidence="2" key="1">
    <citation type="submission" date="2018-11" db="EMBL/GenBank/DDBJ databases">
        <authorList>
            <person name="Alioto T."/>
            <person name="Alioto T."/>
        </authorList>
    </citation>
    <scope>NUCLEOTIDE SEQUENCE</scope>
</reference>
<dbReference type="AlphaFoldDB" id="A0A8B6GPD2"/>
<protein>
    <submittedName>
        <fullName evidence="2">Uncharacterized protein</fullName>
    </submittedName>
</protein>
<feature type="region of interest" description="Disordered" evidence="1">
    <location>
        <begin position="323"/>
        <end position="342"/>
    </location>
</feature>
<accession>A0A8B6GPD2</accession>
<feature type="region of interest" description="Disordered" evidence="1">
    <location>
        <begin position="581"/>
        <end position="610"/>
    </location>
</feature>
<feature type="compositionally biased region" description="Acidic residues" evidence="1">
    <location>
        <begin position="733"/>
        <end position="776"/>
    </location>
</feature>
<dbReference type="OrthoDB" id="6126921at2759"/>
<dbReference type="EMBL" id="UYJE01008717">
    <property type="protein sequence ID" value="VDI66560.1"/>
    <property type="molecule type" value="Genomic_DNA"/>
</dbReference>
<feature type="region of interest" description="Disordered" evidence="1">
    <location>
        <begin position="699"/>
        <end position="785"/>
    </location>
</feature>
<feature type="compositionally biased region" description="Basic and acidic residues" evidence="1">
    <location>
        <begin position="719"/>
        <end position="732"/>
    </location>
</feature>
<organism evidence="2 3">
    <name type="scientific">Mytilus galloprovincialis</name>
    <name type="common">Mediterranean mussel</name>
    <dbReference type="NCBI Taxonomy" id="29158"/>
    <lineage>
        <taxon>Eukaryota</taxon>
        <taxon>Metazoa</taxon>
        <taxon>Spiralia</taxon>
        <taxon>Lophotrochozoa</taxon>
        <taxon>Mollusca</taxon>
        <taxon>Bivalvia</taxon>
        <taxon>Autobranchia</taxon>
        <taxon>Pteriomorphia</taxon>
        <taxon>Mytilida</taxon>
        <taxon>Mytiloidea</taxon>
        <taxon>Mytilidae</taxon>
        <taxon>Mytilinae</taxon>
        <taxon>Mytilus</taxon>
    </lineage>
</organism>
<evidence type="ECO:0000256" key="1">
    <source>
        <dbReference type="SAM" id="MobiDB-lite"/>
    </source>
</evidence>
<proteinExistence type="predicted"/>
<feature type="compositionally biased region" description="Basic and acidic residues" evidence="1">
    <location>
        <begin position="502"/>
        <end position="517"/>
    </location>
</feature>
<gene>
    <name evidence="2" type="ORF">MGAL_10B092607</name>
</gene>
<feature type="compositionally biased region" description="Basic and acidic residues" evidence="1">
    <location>
        <begin position="277"/>
        <end position="295"/>
    </location>
</feature>